<organism evidence="1 2">
    <name type="scientific">Pseudoduganella namucuonensis</name>
    <dbReference type="NCBI Taxonomy" id="1035707"/>
    <lineage>
        <taxon>Bacteria</taxon>
        <taxon>Pseudomonadati</taxon>
        <taxon>Pseudomonadota</taxon>
        <taxon>Betaproteobacteria</taxon>
        <taxon>Burkholderiales</taxon>
        <taxon>Oxalobacteraceae</taxon>
        <taxon>Telluria group</taxon>
        <taxon>Pseudoduganella</taxon>
    </lineage>
</organism>
<dbReference type="Proteomes" id="UP000199391">
    <property type="component" value="Unassembled WGS sequence"/>
</dbReference>
<keyword evidence="2" id="KW-1185">Reference proteome</keyword>
<dbReference type="STRING" id="1035707.SAMN05216552_1015121"/>
<dbReference type="EMBL" id="FPBO01000015">
    <property type="protein sequence ID" value="SFU93939.1"/>
    <property type="molecule type" value="Genomic_DNA"/>
</dbReference>
<dbReference type="AlphaFoldDB" id="A0A1I7K936"/>
<sequence>MNNGRELIHAALQWHAAHARRRTIGAEKRRLDKEIKAEGFGMLFSGARAQEGDVARALTEAKRKELAALRLLAKACAQQRSRLDVADVIDLDSAVTLLPGVD</sequence>
<evidence type="ECO:0000313" key="2">
    <source>
        <dbReference type="Proteomes" id="UP000199391"/>
    </source>
</evidence>
<gene>
    <name evidence="1" type="ORF">SAMN05216552_1015121</name>
</gene>
<accession>A0A1I7K936</accession>
<protein>
    <submittedName>
        <fullName evidence="1">Uncharacterized protein</fullName>
    </submittedName>
</protein>
<proteinExistence type="predicted"/>
<evidence type="ECO:0000313" key="1">
    <source>
        <dbReference type="EMBL" id="SFU93939.1"/>
    </source>
</evidence>
<reference evidence="2" key="1">
    <citation type="submission" date="2016-10" db="EMBL/GenBank/DDBJ databases">
        <authorList>
            <person name="Varghese N."/>
            <person name="Submissions S."/>
        </authorList>
    </citation>
    <scope>NUCLEOTIDE SEQUENCE [LARGE SCALE GENOMIC DNA]</scope>
    <source>
        <strain evidence="2">CGMCC 1.11014</strain>
    </source>
</reference>
<name>A0A1I7K936_9BURK</name>